<proteinExistence type="predicted"/>
<feature type="domain" description="Histidine kinase" evidence="15">
    <location>
        <begin position="261"/>
        <end position="480"/>
    </location>
</feature>
<keyword evidence="6" id="KW-0808">Transferase</keyword>
<dbReference type="InterPro" id="IPR003660">
    <property type="entry name" value="HAMP_dom"/>
</dbReference>
<dbReference type="CDD" id="cd00075">
    <property type="entry name" value="HATPase"/>
    <property type="match status" value="1"/>
</dbReference>
<dbReference type="InterPro" id="IPR036890">
    <property type="entry name" value="HATPase_C_sf"/>
</dbReference>
<dbReference type="InterPro" id="IPR003594">
    <property type="entry name" value="HATPase_dom"/>
</dbReference>
<dbReference type="FunFam" id="3.30.565.10:FF:000006">
    <property type="entry name" value="Sensor histidine kinase WalK"/>
    <property type="match status" value="1"/>
</dbReference>
<dbReference type="Proteomes" id="UP000605259">
    <property type="component" value="Unassembled WGS sequence"/>
</dbReference>
<dbReference type="Pfam" id="PF02518">
    <property type="entry name" value="HATPase_c"/>
    <property type="match status" value="1"/>
</dbReference>
<reference evidence="17" key="2">
    <citation type="submission" date="2020-09" db="EMBL/GenBank/DDBJ databases">
        <authorList>
            <person name="Sun Q."/>
            <person name="Zhou Y."/>
        </authorList>
    </citation>
    <scope>NUCLEOTIDE SEQUENCE</scope>
    <source>
        <strain evidence="17">CGMCC 1.12698</strain>
    </source>
</reference>
<comment type="subcellular location">
    <subcellularLocation>
        <location evidence="2">Cell membrane</location>
        <topology evidence="2">Multi-pass membrane protein</topology>
    </subcellularLocation>
</comment>
<dbReference type="InterPro" id="IPR004358">
    <property type="entry name" value="Sig_transdc_His_kin-like_C"/>
</dbReference>
<keyword evidence="12" id="KW-0902">Two-component regulatory system</keyword>
<dbReference type="PROSITE" id="PS50109">
    <property type="entry name" value="HIS_KIN"/>
    <property type="match status" value="1"/>
</dbReference>
<organism evidence="17 18">
    <name type="scientific">Priestia taiwanensis</name>
    <dbReference type="NCBI Taxonomy" id="1347902"/>
    <lineage>
        <taxon>Bacteria</taxon>
        <taxon>Bacillati</taxon>
        <taxon>Bacillota</taxon>
        <taxon>Bacilli</taxon>
        <taxon>Bacillales</taxon>
        <taxon>Bacillaceae</taxon>
        <taxon>Priestia</taxon>
    </lineage>
</organism>
<dbReference type="Gene3D" id="3.30.565.10">
    <property type="entry name" value="Histidine kinase-like ATPase, C-terminal domain"/>
    <property type="match status" value="1"/>
</dbReference>
<dbReference type="InterPro" id="IPR005467">
    <property type="entry name" value="His_kinase_dom"/>
</dbReference>
<evidence type="ECO:0000256" key="8">
    <source>
        <dbReference type="ARBA" id="ARBA00022741"/>
    </source>
</evidence>
<dbReference type="SUPFAM" id="SSF158472">
    <property type="entry name" value="HAMP domain-like"/>
    <property type="match status" value="1"/>
</dbReference>
<dbReference type="PANTHER" id="PTHR45528:SF1">
    <property type="entry name" value="SENSOR HISTIDINE KINASE CPXA"/>
    <property type="match status" value="1"/>
</dbReference>
<keyword evidence="18" id="KW-1185">Reference proteome</keyword>
<keyword evidence="11 14" id="KW-1133">Transmembrane helix</keyword>
<evidence type="ECO:0000256" key="7">
    <source>
        <dbReference type="ARBA" id="ARBA00022692"/>
    </source>
</evidence>
<feature type="transmembrane region" description="Helical" evidence="14">
    <location>
        <begin position="169"/>
        <end position="192"/>
    </location>
</feature>
<dbReference type="CDD" id="cd00082">
    <property type="entry name" value="HisKA"/>
    <property type="match status" value="1"/>
</dbReference>
<dbReference type="GO" id="GO:0005524">
    <property type="term" value="F:ATP binding"/>
    <property type="evidence" value="ECO:0007669"/>
    <property type="project" value="UniProtKB-KW"/>
</dbReference>
<dbReference type="InterPro" id="IPR003661">
    <property type="entry name" value="HisK_dim/P_dom"/>
</dbReference>
<accession>A0A917AX55</accession>
<evidence type="ECO:0000256" key="13">
    <source>
        <dbReference type="ARBA" id="ARBA00023136"/>
    </source>
</evidence>
<evidence type="ECO:0000256" key="1">
    <source>
        <dbReference type="ARBA" id="ARBA00000085"/>
    </source>
</evidence>
<keyword evidence="5" id="KW-0597">Phosphoprotein</keyword>
<evidence type="ECO:0000256" key="11">
    <source>
        <dbReference type="ARBA" id="ARBA00022989"/>
    </source>
</evidence>
<dbReference type="Gene3D" id="6.10.340.10">
    <property type="match status" value="1"/>
</dbReference>
<dbReference type="SMART" id="SM00387">
    <property type="entry name" value="HATPase_c"/>
    <property type="match status" value="1"/>
</dbReference>
<dbReference type="InterPro" id="IPR050398">
    <property type="entry name" value="HssS/ArlS-like"/>
</dbReference>
<dbReference type="InterPro" id="IPR036097">
    <property type="entry name" value="HisK_dim/P_sf"/>
</dbReference>
<evidence type="ECO:0000256" key="3">
    <source>
        <dbReference type="ARBA" id="ARBA00012438"/>
    </source>
</evidence>
<reference evidence="17" key="1">
    <citation type="journal article" date="2014" name="Int. J. Syst. Evol. Microbiol.">
        <title>Complete genome sequence of Corynebacterium casei LMG S-19264T (=DSM 44701T), isolated from a smear-ripened cheese.</title>
        <authorList>
            <consortium name="US DOE Joint Genome Institute (JGI-PGF)"/>
            <person name="Walter F."/>
            <person name="Albersmeier A."/>
            <person name="Kalinowski J."/>
            <person name="Ruckert C."/>
        </authorList>
    </citation>
    <scope>NUCLEOTIDE SEQUENCE</scope>
    <source>
        <strain evidence="17">CGMCC 1.12698</strain>
    </source>
</reference>
<keyword evidence="10" id="KW-0067">ATP-binding</keyword>
<dbReference type="FunFam" id="1.10.287.130:FF:000001">
    <property type="entry name" value="Two-component sensor histidine kinase"/>
    <property type="match status" value="1"/>
</dbReference>
<dbReference type="PROSITE" id="PS50885">
    <property type="entry name" value="HAMP"/>
    <property type="match status" value="1"/>
</dbReference>
<evidence type="ECO:0000256" key="4">
    <source>
        <dbReference type="ARBA" id="ARBA00022475"/>
    </source>
</evidence>
<dbReference type="CDD" id="cd06225">
    <property type="entry name" value="HAMP"/>
    <property type="match status" value="1"/>
</dbReference>
<dbReference type="AlphaFoldDB" id="A0A917AX55"/>
<feature type="domain" description="HAMP" evidence="16">
    <location>
        <begin position="194"/>
        <end position="246"/>
    </location>
</feature>
<sequence>MSIKTRFLLSYIGVIVIFITLLLVVGFLFLFAITGDLRSIEHFYNKSYVQKPLTNVEESAFTDLMYMAKKEQQSLSDEEKLKEIEADSIDILIKREQELVYTSPNLNEKNLLESLPEFESTNINTRGSMKTEDNFYTYVKYDFYFANKDKGSVFVLRKVNPYAELTREWFPLLFGLLLFLFTMAIGILNYLVSRSIIKPILVMKEGAERIKEGNLDFEMTPTSNDEIGQLNRAFEEMRIKLKESIQMQLQYEENRKELLSNISHDLKTPITSILGYVEGIRDGVANTEEKREKYLTTISTKAKDMDVLIDELFLFSKLDLKKVPFNFETIPLHNYMSDYVGETSLDLVEIDVHITLLSQENSLYVKADRDKLRRVLSNLISNCVKYMDKKYKQITIELIEKQDEVMIQVSDNGSGIEEAALPYIFDRFYRAELSRNSQTGGSGLGLAIAKQIVLEHGGDIWATSEFGKGTTIHFSLKKVEGRGGK</sequence>
<gene>
    <name evidence="17" type="ORF">GCM10007140_36480</name>
</gene>
<evidence type="ECO:0000256" key="6">
    <source>
        <dbReference type="ARBA" id="ARBA00022679"/>
    </source>
</evidence>
<evidence type="ECO:0000256" key="10">
    <source>
        <dbReference type="ARBA" id="ARBA00022840"/>
    </source>
</evidence>
<dbReference type="EMBL" id="BMFK01000006">
    <property type="protein sequence ID" value="GGE83678.1"/>
    <property type="molecule type" value="Genomic_DNA"/>
</dbReference>
<dbReference type="SMART" id="SM00304">
    <property type="entry name" value="HAMP"/>
    <property type="match status" value="1"/>
</dbReference>
<keyword evidence="13 14" id="KW-0472">Membrane</keyword>
<evidence type="ECO:0000259" key="15">
    <source>
        <dbReference type="PROSITE" id="PS50109"/>
    </source>
</evidence>
<dbReference type="Pfam" id="PF00672">
    <property type="entry name" value="HAMP"/>
    <property type="match status" value="1"/>
</dbReference>
<protein>
    <recommendedName>
        <fullName evidence="3">histidine kinase</fullName>
        <ecNumber evidence="3">2.7.13.3</ecNumber>
    </recommendedName>
</protein>
<keyword evidence="9 17" id="KW-0418">Kinase</keyword>
<dbReference type="EC" id="2.7.13.3" evidence="3"/>
<dbReference type="PRINTS" id="PR00344">
    <property type="entry name" value="BCTRLSENSOR"/>
</dbReference>
<dbReference type="GO" id="GO:0005886">
    <property type="term" value="C:plasma membrane"/>
    <property type="evidence" value="ECO:0007669"/>
    <property type="project" value="UniProtKB-SubCell"/>
</dbReference>
<evidence type="ECO:0000256" key="2">
    <source>
        <dbReference type="ARBA" id="ARBA00004651"/>
    </source>
</evidence>
<feature type="transmembrane region" description="Helical" evidence="14">
    <location>
        <begin position="7"/>
        <end position="33"/>
    </location>
</feature>
<dbReference type="Gene3D" id="1.10.287.130">
    <property type="match status" value="1"/>
</dbReference>
<name>A0A917AX55_9BACI</name>
<dbReference type="SUPFAM" id="SSF47384">
    <property type="entry name" value="Homodimeric domain of signal transducing histidine kinase"/>
    <property type="match status" value="1"/>
</dbReference>
<keyword evidence="7 14" id="KW-0812">Transmembrane</keyword>
<evidence type="ECO:0000256" key="5">
    <source>
        <dbReference type="ARBA" id="ARBA00022553"/>
    </source>
</evidence>
<evidence type="ECO:0000313" key="18">
    <source>
        <dbReference type="Proteomes" id="UP000605259"/>
    </source>
</evidence>
<keyword evidence="8" id="KW-0547">Nucleotide-binding</keyword>
<keyword evidence="4" id="KW-1003">Cell membrane</keyword>
<comment type="catalytic activity">
    <reaction evidence="1">
        <text>ATP + protein L-histidine = ADP + protein N-phospho-L-histidine.</text>
        <dbReference type="EC" id="2.7.13.3"/>
    </reaction>
</comment>
<dbReference type="RefSeq" id="WP_188389940.1">
    <property type="nucleotide sequence ID" value="NZ_BMFK01000006.1"/>
</dbReference>
<evidence type="ECO:0000256" key="9">
    <source>
        <dbReference type="ARBA" id="ARBA00022777"/>
    </source>
</evidence>
<comment type="caution">
    <text evidence="17">The sequence shown here is derived from an EMBL/GenBank/DDBJ whole genome shotgun (WGS) entry which is preliminary data.</text>
</comment>
<dbReference type="SUPFAM" id="SSF55874">
    <property type="entry name" value="ATPase domain of HSP90 chaperone/DNA topoisomerase II/histidine kinase"/>
    <property type="match status" value="1"/>
</dbReference>
<dbReference type="Pfam" id="PF00512">
    <property type="entry name" value="HisKA"/>
    <property type="match status" value="1"/>
</dbReference>
<evidence type="ECO:0000313" key="17">
    <source>
        <dbReference type="EMBL" id="GGE83678.1"/>
    </source>
</evidence>
<dbReference type="SMART" id="SM00388">
    <property type="entry name" value="HisKA"/>
    <property type="match status" value="1"/>
</dbReference>
<evidence type="ECO:0000259" key="16">
    <source>
        <dbReference type="PROSITE" id="PS50885"/>
    </source>
</evidence>
<evidence type="ECO:0000256" key="12">
    <source>
        <dbReference type="ARBA" id="ARBA00023012"/>
    </source>
</evidence>
<dbReference type="PANTHER" id="PTHR45528">
    <property type="entry name" value="SENSOR HISTIDINE KINASE CPXA"/>
    <property type="match status" value="1"/>
</dbReference>
<dbReference type="GO" id="GO:0000155">
    <property type="term" value="F:phosphorelay sensor kinase activity"/>
    <property type="evidence" value="ECO:0007669"/>
    <property type="project" value="InterPro"/>
</dbReference>
<evidence type="ECO:0000256" key="14">
    <source>
        <dbReference type="SAM" id="Phobius"/>
    </source>
</evidence>